<proteinExistence type="predicted"/>
<evidence type="ECO:0000259" key="3">
    <source>
        <dbReference type="Pfam" id="PF22725"/>
    </source>
</evidence>
<keyword evidence="5" id="KW-1185">Reference proteome</keyword>
<dbReference type="EMBL" id="JACHGW010000001">
    <property type="protein sequence ID" value="MBB6049777.1"/>
    <property type="molecule type" value="Genomic_DNA"/>
</dbReference>
<dbReference type="AlphaFoldDB" id="A0A7W9SNB2"/>
<dbReference type="Pfam" id="PF01408">
    <property type="entry name" value="GFO_IDH_MocA"/>
    <property type="match status" value="1"/>
</dbReference>
<dbReference type="InterPro" id="IPR000683">
    <property type="entry name" value="Gfo/Idh/MocA-like_OxRdtase_N"/>
</dbReference>
<dbReference type="InterPro" id="IPR055170">
    <property type="entry name" value="GFO_IDH_MocA-like_dom"/>
</dbReference>
<dbReference type="Gene3D" id="3.30.360.10">
    <property type="entry name" value="Dihydrodipicolinate Reductase, domain 2"/>
    <property type="match status" value="1"/>
</dbReference>
<dbReference type="GO" id="GO:0000166">
    <property type="term" value="F:nucleotide binding"/>
    <property type="evidence" value="ECO:0007669"/>
    <property type="project" value="InterPro"/>
</dbReference>
<accession>A0A7W9SNB2</accession>
<comment type="caution">
    <text evidence="4">The sequence shown here is derived from an EMBL/GenBank/DDBJ whole genome shotgun (WGS) entry which is preliminary data.</text>
</comment>
<evidence type="ECO:0000313" key="4">
    <source>
        <dbReference type="EMBL" id="MBB6049777.1"/>
    </source>
</evidence>
<evidence type="ECO:0000256" key="1">
    <source>
        <dbReference type="ARBA" id="ARBA00023002"/>
    </source>
</evidence>
<dbReference type="Pfam" id="PF22725">
    <property type="entry name" value="GFO_IDH_MocA_C3"/>
    <property type="match status" value="1"/>
</dbReference>
<dbReference type="InterPro" id="IPR050463">
    <property type="entry name" value="Gfo/Idh/MocA_oxidrdct_glycsds"/>
</dbReference>
<sequence length="330" mass="34956">MRFGVALLGLDHWYTAHGVCEIASKSERVALIGVSSPDATHRAWASEKYPEIQVTETAAPLLARDDVHLVAICAPTAAAPELAKQALAAGKHVVAVKPPARTVAELDSVIVAAEVAGKFYGSFEGMQRLTPRVLKLRELLQSGAIGTPLSYHQIGHGGLPSPWPGQPSGAPSWWIDSSQAPTGAWADHAIYAIDLARFVFDGEIVWSAGLIENRVHTTLPLEDYGIALLKLQPRAGGSAVSVMLEDTWAAAPGGGAHRVLFIGTHGQIRPEGNDWIVTANGEETRHTPDPSPFFHLDSLAEALQSNADIPWSAADARANLAACLAVYAGA</sequence>
<gene>
    <name evidence="4" type="ORF">HNQ39_001539</name>
</gene>
<reference evidence="4 5" key="1">
    <citation type="submission" date="2020-08" db="EMBL/GenBank/DDBJ databases">
        <title>Genomic Encyclopedia of Type Strains, Phase IV (KMG-IV): sequencing the most valuable type-strain genomes for metagenomic binning, comparative biology and taxonomic classification.</title>
        <authorList>
            <person name="Goeker M."/>
        </authorList>
    </citation>
    <scope>NUCLEOTIDE SEQUENCE [LARGE SCALE GENOMIC DNA]</scope>
    <source>
        <strain evidence="4 5">DSM 23562</strain>
    </source>
</reference>
<feature type="domain" description="Gfo/Idh/MocA-like oxidoreductase N-terminal" evidence="2">
    <location>
        <begin position="22"/>
        <end position="119"/>
    </location>
</feature>
<protein>
    <submittedName>
        <fullName evidence="4">Putative dehydrogenase</fullName>
    </submittedName>
</protein>
<name>A0A7W9SNB2_ARMRO</name>
<feature type="domain" description="GFO/IDH/MocA-like oxidoreductase" evidence="3">
    <location>
        <begin position="134"/>
        <end position="269"/>
    </location>
</feature>
<evidence type="ECO:0000259" key="2">
    <source>
        <dbReference type="Pfam" id="PF01408"/>
    </source>
</evidence>
<evidence type="ECO:0000313" key="5">
    <source>
        <dbReference type="Proteomes" id="UP000520814"/>
    </source>
</evidence>
<organism evidence="4 5">
    <name type="scientific">Armatimonas rosea</name>
    <dbReference type="NCBI Taxonomy" id="685828"/>
    <lineage>
        <taxon>Bacteria</taxon>
        <taxon>Bacillati</taxon>
        <taxon>Armatimonadota</taxon>
        <taxon>Armatimonadia</taxon>
        <taxon>Armatimonadales</taxon>
        <taxon>Armatimonadaceae</taxon>
        <taxon>Armatimonas</taxon>
    </lineage>
</organism>
<dbReference type="PANTHER" id="PTHR43818">
    <property type="entry name" value="BCDNA.GH03377"/>
    <property type="match status" value="1"/>
</dbReference>
<keyword evidence="1" id="KW-0560">Oxidoreductase</keyword>
<dbReference type="RefSeq" id="WP_184193388.1">
    <property type="nucleotide sequence ID" value="NZ_JACHGW010000001.1"/>
</dbReference>
<dbReference type="Proteomes" id="UP000520814">
    <property type="component" value="Unassembled WGS sequence"/>
</dbReference>
<dbReference type="SUPFAM" id="SSF55347">
    <property type="entry name" value="Glyceraldehyde-3-phosphate dehydrogenase-like, C-terminal domain"/>
    <property type="match status" value="1"/>
</dbReference>
<dbReference type="PANTHER" id="PTHR43818:SF11">
    <property type="entry name" value="BCDNA.GH03377"/>
    <property type="match status" value="1"/>
</dbReference>
<dbReference type="InterPro" id="IPR036291">
    <property type="entry name" value="NAD(P)-bd_dom_sf"/>
</dbReference>
<dbReference type="GO" id="GO:0016491">
    <property type="term" value="F:oxidoreductase activity"/>
    <property type="evidence" value="ECO:0007669"/>
    <property type="project" value="UniProtKB-KW"/>
</dbReference>
<dbReference type="SUPFAM" id="SSF51735">
    <property type="entry name" value="NAD(P)-binding Rossmann-fold domains"/>
    <property type="match status" value="1"/>
</dbReference>
<dbReference type="Gene3D" id="3.40.50.720">
    <property type="entry name" value="NAD(P)-binding Rossmann-like Domain"/>
    <property type="match status" value="1"/>
</dbReference>